<reference evidence="1 2" key="1">
    <citation type="journal article" date="2019" name="Philos. Trans. R. Soc. Lond., B, Biol. Sci.">
        <title>Ant behaviour and brain gene expression of defending hosts depend on the ecological success of the intruding social parasite.</title>
        <authorList>
            <person name="Kaur R."/>
            <person name="Stoldt M."/>
            <person name="Jongepier E."/>
            <person name="Feldmeyer B."/>
            <person name="Menzel F."/>
            <person name="Bornberg-Bauer E."/>
            <person name="Foitzik S."/>
        </authorList>
    </citation>
    <scope>NUCLEOTIDE SEQUENCE [LARGE SCALE GENOMIC DNA]</scope>
    <source>
        <tissue evidence="1">Whole body</tissue>
    </source>
</reference>
<proteinExistence type="predicted"/>
<keyword evidence="2" id="KW-1185">Reference proteome</keyword>
<dbReference type="AlphaFoldDB" id="A0A4S2L0S5"/>
<comment type="caution">
    <text evidence="1">The sequence shown here is derived from an EMBL/GenBank/DDBJ whole genome shotgun (WGS) entry which is preliminary data.</text>
</comment>
<dbReference type="Proteomes" id="UP000310200">
    <property type="component" value="Unassembled WGS sequence"/>
</dbReference>
<organism evidence="1 2">
    <name type="scientific">Temnothorax longispinosus</name>
    <dbReference type="NCBI Taxonomy" id="300112"/>
    <lineage>
        <taxon>Eukaryota</taxon>
        <taxon>Metazoa</taxon>
        <taxon>Ecdysozoa</taxon>
        <taxon>Arthropoda</taxon>
        <taxon>Hexapoda</taxon>
        <taxon>Insecta</taxon>
        <taxon>Pterygota</taxon>
        <taxon>Neoptera</taxon>
        <taxon>Endopterygota</taxon>
        <taxon>Hymenoptera</taxon>
        <taxon>Apocrita</taxon>
        <taxon>Aculeata</taxon>
        <taxon>Formicoidea</taxon>
        <taxon>Formicidae</taxon>
        <taxon>Myrmicinae</taxon>
        <taxon>Temnothorax</taxon>
    </lineage>
</organism>
<feature type="non-terminal residue" evidence="1">
    <location>
        <position position="1"/>
    </location>
</feature>
<accession>A0A4S2L0S5</accession>
<evidence type="ECO:0000313" key="2">
    <source>
        <dbReference type="Proteomes" id="UP000310200"/>
    </source>
</evidence>
<protein>
    <submittedName>
        <fullName evidence="1">Uncharacterized protein</fullName>
    </submittedName>
</protein>
<gene>
    <name evidence="1" type="ORF">DBV15_11422</name>
</gene>
<dbReference type="EMBL" id="QBLH01000367">
    <property type="protein sequence ID" value="TGZ56243.1"/>
    <property type="molecule type" value="Genomic_DNA"/>
</dbReference>
<evidence type="ECO:0000313" key="1">
    <source>
        <dbReference type="EMBL" id="TGZ56243.1"/>
    </source>
</evidence>
<sequence>GNQFLKTYRITARHDLKNLPTAFGRVTLPRRKLRRFSRRLRNLSLIPLNLETSFGFWERSLAR</sequence>
<name>A0A4S2L0S5_9HYME</name>